<evidence type="ECO:0000313" key="2">
    <source>
        <dbReference type="Proteomes" id="UP000299290"/>
    </source>
</evidence>
<protein>
    <submittedName>
        <fullName evidence="1">Uncharacterized protein</fullName>
    </submittedName>
</protein>
<dbReference type="EMBL" id="BJHV01000001">
    <property type="protein sequence ID" value="GDY44509.1"/>
    <property type="molecule type" value="Genomic_DNA"/>
</dbReference>
<organism evidence="1 2">
    <name type="scientific">Streptomyces antimycoticus</name>
    <dbReference type="NCBI Taxonomy" id="68175"/>
    <lineage>
        <taxon>Bacteria</taxon>
        <taxon>Bacillati</taxon>
        <taxon>Actinomycetota</taxon>
        <taxon>Actinomycetes</taxon>
        <taxon>Kitasatosporales</taxon>
        <taxon>Streptomycetaceae</taxon>
        <taxon>Streptomyces</taxon>
        <taxon>Streptomyces violaceusniger group</taxon>
    </lineage>
</organism>
<gene>
    <name evidence="1" type="ORF">SANT12839_053910</name>
</gene>
<proteinExistence type="predicted"/>
<name>A0A4D4KED4_9ACTN</name>
<sequence>MQDLLAVRPEVYISVWLMGWNSMPISRSASAIGTLKCSAQFAYGDPGGAGTEVSGLPMCSDQDGSIPAGTLRYRS</sequence>
<dbReference type="Proteomes" id="UP000299290">
    <property type="component" value="Unassembled WGS sequence"/>
</dbReference>
<evidence type="ECO:0000313" key="1">
    <source>
        <dbReference type="EMBL" id="GDY44509.1"/>
    </source>
</evidence>
<comment type="caution">
    <text evidence="1">The sequence shown here is derived from an EMBL/GenBank/DDBJ whole genome shotgun (WGS) entry which is preliminary data.</text>
</comment>
<accession>A0A4D4KED4</accession>
<dbReference type="AlphaFoldDB" id="A0A4D4KED4"/>
<keyword evidence="2" id="KW-1185">Reference proteome</keyword>
<reference evidence="1 2" key="1">
    <citation type="journal article" date="2020" name="Int. J. Syst. Evol. Microbiol.">
        <title>Reclassification of Streptomyces castelarensis and Streptomyces sporoclivatus as later heterotypic synonyms of Streptomyces antimycoticus.</title>
        <authorList>
            <person name="Komaki H."/>
            <person name="Tamura T."/>
        </authorList>
    </citation>
    <scope>NUCLEOTIDE SEQUENCE [LARGE SCALE GENOMIC DNA]</scope>
    <source>
        <strain evidence="1 2">NBRC 12839</strain>
    </source>
</reference>